<gene>
    <name evidence="2" type="ORF">SK128_013360</name>
</gene>
<keyword evidence="3" id="KW-1185">Reference proteome</keyword>
<dbReference type="EMBL" id="JAXCGZ010000587">
    <property type="protein sequence ID" value="KAK7085784.1"/>
    <property type="molecule type" value="Genomic_DNA"/>
</dbReference>
<reference evidence="2 3" key="1">
    <citation type="submission" date="2023-11" db="EMBL/GenBank/DDBJ databases">
        <title>Halocaridina rubra genome assembly.</title>
        <authorList>
            <person name="Smith C."/>
        </authorList>
    </citation>
    <scope>NUCLEOTIDE SEQUENCE [LARGE SCALE GENOMIC DNA]</scope>
    <source>
        <strain evidence="2">EP-1</strain>
        <tissue evidence="2">Whole</tissue>
    </source>
</reference>
<feature type="region of interest" description="Disordered" evidence="1">
    <location>
        <begin position="19"/>
        <end position="45"/>
    </location>
</feature>
<dbReference type="AlphaFoldDB" id="A0AAN8XTY1"/>
<proteinExistence type="predicted"/>
<name>A0AAN8XTY1_HALRR</name>
<evidence type="ECO:0000313" key="2">
    <source>
        <dbReference type="EMBL" id="KAK7085784.1"/>
    </source>
</evidence>
<sequence length="85" mass="9056">IEKGNEDIHWISTIGASATSVNESEDIKSPESKKAEHKDSADKITDITNPEPLALAAVRDASADGFEVESEKQVIPSVSCASDFP</sequence>
<dbReference type="Proteomes" id="UP001381693">
    <property type="component" value="Unassembled WGS sequence"/>
</dbReference>
<feature type="non-terminal residue" evidence="2">
    <location>
        <position position="1"/>
    </location>
</feature>
<comment type="caution">
    <text evidence="2">The sequence shown here is derived from an EMBL/GenBank/DDBJ whole genome shotgun (WGS) entry which is preliminary data.</text>
</comment>
<accession>A0AAN8XTY1</accession>
<feature type="compositionally biased region" description="Basic and acidic residues" evidence="1">
    <location>
        <begin position="25"/>
        <end position="45"/>
    </location>
</feature>
<evidence type="ECO:0000256" key="1">
    <source>
        <dbReference type="SAM" id="MobiDB-lite"/>
    </source>
</evidence>
<protein>
    <submittedName>
        <fullName evidence="2">Uncharacterized protein</fullName>
    </submittedName>
</protein>
<evidence type="ECO:0000313" key="3">
    <source>
        <dbReference type="Proteomes" id="UP001381693"/>
    </source>
</evidence>
<organism evidence="2 3">
    <name type="scientific">Halocaridina rubra</name>
    <name type="common">Hawaiian red shrimp</name>
    <dbReference type="NCBI Taxonomy" id="373956"/>
    <lineage>
        <taxon>Eukaryota</taxon>
        <taxon>Metazoa</taxon>
        <taxon>Ecdysozoa</taxon>
        <taxon>Arthropoda</taxon>
        <taxon>Crustacea</taxon>
        <taxon>Multicrustacea</taxon>
        <taxon>Malacostraca</taxon>
        <taxon>Eumalacostraca</taxon>
        <taxon>Eucarida</taxon>
        <taxon>Decapoda</taxon>
        <taxon>Pleocyemata</taxon>
        <taxon>Caridea</taxon>
        <taxon>Atyoidea</taxon>
        <taxon>Atyidae</taxon>
        <taxon>Halocaridina</taxon>
    </lineage>
</organism>